<dbReference type="eggNOG" id="arCOG01873">
    <property type="taxonomic scope" value="Archaea"/>
</dbReference>
<dbReference type="Pfam" id="PF12804">
    <property type="entry name" value="NTP_transf_3"/>
    <property type="match status" value="1"/>
</dbReference>
<dbReference type="CDD" id="cd04182">
    <property type="entry name" value="GT_2_like_f"/>
    <property type="match status" value="1"/>
</dbReference>
<dbReference type="EMBL" id="ASGZ01000002">
    <property type="protein sequence ID" value="ESP90094.1"/>
    <property type="molecule type" value="Genomic_DNA"/>
</dbReference>
<dbReference type="InterPro" id="IPR025877">
    <property type="entry name" value="MobA-like_NTP_Trfase"/>
</dbReference>
<organism evidence="2 3">
    <name type="scientific">Candidatus Halobonum tyrrellensis G22</name>
    <dbReference type="NCBI Taxonomy" id="1324957"/>
    <lineage>
        <taxon>Archaea</taxon>
        <taxon>Methanobacteriati</taxon>
        <taxon>Methanobacteriota</taxon>
        <taxon>Stenosarchaea group</taxon>
        <taxon>Halobacteria</taxon>
        <taxon>Halobacteriales</taxon>
        <taxon>Haloferacaceae</taxon>
        <taxon>Candidatus Halobonum</taxon>
    </lineage>
</organism>
<sequence length="223" mass="23770">MTRAGRSGPGAGGDRERRVGVLLAAGTGSRFDGGNKLRRPLDGDPVVRRAARRLADAPVDETVVVVGHDADRVREALGPLAHRDRVAVVRNDRYDEGQGASVRRGAAAALERGGTAGLFALGDMPLVAPGTYDRLVAVADRETASVVVPEYRGDRGNPVAFDARALRRLTTLSGDVGGRALFGADEFTVVRVPVDDPGVRADVDTAADLERYRRGRTRRPGRR</sequence>
<protein>
    <submittedName>
        <fullName evidence="2">UDP-N-acetylglucosamine pyrophosphorylase</fullName>
    </submittedName>
</protein>
<evidence type="ECO:0000313" key="3">
    <source>
        <dbReference type="Proteomes" id="UP000017840"/>
    </source>
</evidence>
<dbReference type="InterPro" id="IPR029044">
    <property type="entry name" value="Nucleotide-diphossugar_trans"/>
</dbReference>
<dbReference type="PANTHER" id="PTHR43777:SF1">
    <property type="entry name" value="MOLYBDENUM COFACTOR CYTIDYLYLTRANSFERASE"/>
    <property type="match status" value="1"/>
</dbReference>
<dbReference type="AlphaFoldDB" id="V4HQA1"/>
<proteinExistence type="predicted"/>
<dbReference type="GO" id="GO:0016779">
    <property type="term" value="F:nucleotidyltransferase activity"/>
    <property type="evidence" value="ECO:0007669"/>
    <property type="project" value="UniProtKB-ARBA"/>
</dbReference>
<gene>
    <name evidence="2" type="ORF">K933_00987</name>
</gene>
<keyword evidence="3" id="KW-1185">Reference proteome</keyword>
<comment type="caution">
    <text evidence="2">The sequence shown here is derived from an EMBL/GenBank/DDBJ whole genome shotgun (WGS) entry which is preliminary data.</text>
</comment>
<feature type="domain" description="MobA-like NTP transferase" evidence="1">
    <location>
        <begin position="20"/>
        <end position="184"/>
    </location>
</feature>
<evidence type="ECO:0000259" key="1">
    <source>
        <dbReference type="Pfam" id="PF12804"/>
    </source>
</evidence>
<dbReference type="STRING" id="1324957.K933_00987"/>
<dbReference type="Proteomes" id="UP000017840">
    <property type="component" value="Unassembled WGS sequence"/>
</dbReference>
<dbReference type="PANTHER" id="PTHR43777">
    <property type="entry name" value="MOLYBDENUM COFACTOR CYTIDYLYLTRANSFERASE"/>
    <property type="match status" value="1"/>
</dbReference>
<evidence type="ECO:0000313" key="2">
    <source>
        <dbReference type="EMBL" id="ESP90094.1"/>
    </source>
</evidence>
<accession>V4HQA1</accession>
<dbReference type="OrthoDB" id="28434at2157"/>
<dbReference type="Gene3D" id="3.90.550.10">
    <property type="entry name" value="Spore Coat Polysaccharide Biosynthesis Protein SpsA, Chain A"/>
    <property type="match status" value="1"/>
</dbReference>
<dbReference type="RefSeq" id="WP_023392798.1">
    <property type="nucleotide sequence ID" value="NZ_ASGZ01000002.1"/>
</dbReference>
<dbReference type="SUPFAM" id="SSF53448">
    <property type="entry name" value="Nucleotide-diphospho-sugar transferases"/>
    <property type="match status" value="1"/>
</dbReference>
<reference evidence="2 3" key="1">
    <citation type="journal article" date="2013" name="Genome Announc.">
        <title>Draft Genome Sequence of 'Candidatus Halobonum tyrrellensis' Strain G22, Isolated from the Hypersaline Waters of Lake Tyrrell, Australia.</title>
        <authorList>
            <person name="Ugalde J.A."/>
            <person name="Narasingarao P."/>
            <person name="Kuo S."/>
            <person name="Podell S."/>
            <person name="Allen E.E."/>
        </authorList>
    </citation>
    <scope>NUCLEOTIDE SEQUENCE [LARGE SCALE GENOMIC DNA]</scope>
    <source>
        <strain evidence="2 3">G22</strain>
    </source>
</reference>
<name>V4HQA1_9EURY</name>